<keyword evidence="7 8" id="KW-0472">Membrane</keyword>
<dbReference type="GO" id="GO:0140359">
    <property type="term" value="F:ABC-type transporter activity"/>
    <property type="evidence" value="ECO:0007669"/>
    <property type="project" value="InterPro"/>
</dbReference>
<comment type="similarity">
    <text evidence="2">Belongs to the ABC-2 integral membrane protein family.</text>
</comment>
<evidence type="ECO:0000256" key="2">
    <source>
        <dbReference type="ARBA" id="ARBA00007783"/>
    </source>
</evidence>
<dbReference type="PROSITE" id="PS51012">
    <property type="entry name" value="ABC_TM2"/>
    <property type="match status" value="1"/>
</dbReference>
<name>A0A6N3C606_STASI</name>
<keyword evidence="6 8" id="KW-1133">Transmembrane helix</keyword>
<evidence type="ECO:0000256" key="3">
    <source>
        <dbReference type="ARBA" id="ARBA00022448"/>
    </source>
</evidence>
<feature type="domain" description="ABC transmembrane type-2" evidence="9">
    <location>
        <begin position="128"/>
        <end position="370"/>
    </location>
</feature>
<accession>A0A6N3C606</accession>
<dbReference type="RefSeq" id="WP_002479934.1">
    <property type="nucleotide sequence ID" value="NZ_CACRUO010000031.1"/>
</dbReference>
<comment type="subcellular location">
    <subcellularLocation>
        <location evidence="1">Cell membrane</location>
        <topology evidence="1">Multi-pass membrane protein</topology>
    </subcellularLocation>
</comment>
<feature type="transmembrane region" description="Helical" evidence="8">
    <location>
        <begin position="21"/>
        <end position="39"/>
    </location>
</feature>
<feature type="transmembrane region" description="Helical" evidence="8">
    <location>
        <begin position="223"/>
        <end position="248"/>
    </location>
</feature>
<dbReference type="GO" id="GO:0005886">
    <property type="term" value="C:plasma membrane"/>
    <property type="evidence" value="ECO:0007669"/>
    <property type="project" value="UniProtKB-SubCell"/>
</dbReference>
<dbReference type="AlphaFoldDB" id="A0A6N3C606"/>
<feature type="transmembrane region" description="Helical" evidence="8">
    <location>
        <begin position="345"/>
        <end position="367"/>
    </location>
</feature>
<dbReference type="InterPro" id="IPR047817">
    <property type="entry name" value="ABC2_TM_bact-type"/>
</dbReference>
<dbReference type="Pfam" id="PF12698">
    <property type="entry name" value="ABC2_membrane_3"/>
    <property type="match status" value="1"/>
</dbReference>
<dbReference type="PANTHER" id="PTHR30294">
    <property type="entry name" value="MEMBRANE COMPONENT OF ABC TRANSPORTER YHHJ-RELATED"/>
    <property type="match status" value="1"/>
</dbReference>
<dbReference type="InterPro" id="IPR051449">
    <property type="entry name" value="ABC-2_transporter_component"/>
</dbReference>
<keyword evidence="4" id="KW-1003">Cell membrane</keyword>
<evidence type="ECO:0000256" key="4">
    <source>
        <dbReference type="ARBA" id="ARBA00022475"/>
    </source>
</evidence>
<evidence type="ECO:0000313" key="10">
    <source>
        <dbReference type="EMBL" id="VYU10479.1"/>
    </source>
</evidence>
<evidence type="ECO:0000256" key="6">
    <source>
        <dbReference type="ARBA" id="ARBA00022989"/>
    </source>
</evidence>
<organism evidence="10">
    <name type="scientific">Staphylococcus simulans</name>
    <dbReference type="NCBI Taxonomy" id="1286"/>
    <lineage>
        <taxon>Bacteria</taxon>
        <taxon>Bacillati</taxon>
        <taxon>Bacillota</taxon>
        <taxon>Bacilli</taxon>
        <taxon>Bacillales</taxon>
        <taxon>Staphylococcaceae</taxon>
        <taxon>Staphylococcus</taxon>
    </lineage>
</organism>
<dbReference type="EMBL" id="CACRUO010000031">
    <property type="protein sequence ID" value="VYU10479.1"/>
    <property type="molecule type" value="Genomic_DNA"/>
</dbReference>
<proteinExistence type="inferred from homology"/>
<evidence type="ECO:0000256" key="1">
    <source>
        <dbReference type="ARBA" id="ARBA00004651"/>
    </source>
</evidence>
<dbReference type="PANTHER" id="PTHR30294:SF38">
    <property type="entry name" value="TRANSPORT PERMEASE PROTEIN"/>
    <property type="match status" value="1"/>
</dbReference>
<keyword evidence="3" id="KW-0813">Transport</keyword>
<evidence type="ECO:0000256" key="8">
    <source>
        <dbReference type="SAM" id="Phobius"/>
    </source>
</evidence>
<dbReference type="InterPro" id="IPR013525">
    <property type="entry name" value="ABC2_TM"/>
</dbReference>
<feature type="transmembrane region" description="Helical" evidence="8">
    <location>
        <begin position="180"/>
        <end position="202"/>
    </location>
</feature>
<evidence type="ECO:0000256" key="7">
    <source>
        <dbReference type="ARBA" id="ARBA00023136"/>
    </source>
</evidence>
<feature type="transmembrane region" description="Helical" evidence="8">
    <location>
        <begin position="290"/>
        <end position="309"/>
    </location>
</feature>
<gene>
    <name evidence="10" type="primary">ybhR</name>
    <name evidence="10" type="ORF">SSLFYP27_01432</name>
</gene>
<protein>
    <submittedName>
        <fullName evidence="10">Inner membrane transport permease YbhR</fullName>
    </submittedName>
</protein>
<evidence type="ECO:0000256" key="5">
    <source>
        <dbReference type="ARBA" id="ARBA00022692"/>
    </source>
</evidence>
<reference evidence="10" key="1">
    <citation type="submission" date="2019-11" db="EMBL/GenBank/DDBJ databases">
        <authorList>
            <person name="Feng L."/>
        </authorList>
    </citation>
    <scope>NUCLEOTIDE SEQUENCE</scope>
    <source>
        <strain evidence="10">SsimulansLFYP27</strain>
    </source>
</reference>
<feature type="transmembrane region" description="Helical" evidence="8">
    <location>
        <begin position="254"/>
        <end position="278"/>
    </location>
</feature>
<sequence length="373" mass="42162">MRFKAVLKRVMIDLVRDKRTLALMFIVPLIILTIMFFLFNSDNEEHLNIGFSEDVPKSFVKALPKDKVQTETYSNSESVKTLIEQHDLDAYVQKDDKQLVVTYTNENPSKTTAVKQMLAGTLQKDKMQALAGEMKTIKIKLAEMPQASKAAMKSNQTSELTSLDAHYLYGDANSSYFDKMFPILMGFFVFLFVFLISGIALLRERTTGTLERILATSIKRSEIVFGYLVGYGIFAVIQTLIIVLFSIYLLKVDVAGNILWVLLINILIAFAALTMGLFVSTFANSEFQMLQFIPIVVVPQVLFSGIIPLDNVNRFIASIGYLFPLRYAGDALTKVMIKAQSINTFWFDIGILVLFIVIFTILNIVGLKRYRKV</sequence>
<evidence type="ECO:0000259" key="9">
    <source>
        <dbReference type="PROSITE" id="PS51012"/>
    </source>
</evidence>
<keyword evidence="5 8" id="KW-0812">Transmembrane</keyword>